<proteinExistence type="predicted"/>
<keyword evidence="4" id="KW-1185">Reference proteome</keyword>
<dbReference type="Proteomes" id="UP000271137">
    <property type="component" value="Unassembled WGS sequence"/>
</dbReference>
<evidence type="ECO:0000313" key="4">
    <source>
        <dbReference type="Proteomes" id="UP000271137"/>
    </source>
</evidence>
<dbReference type="Proteomes" id="UP000271590">
    <property type="component" value="Unassembled WGS sequence"/>
</dbReference>
<protein>
    <submittedName>
        <fullName evidence="2">Uncharacterized protein</fullName>
    </submittedName>
</protein>
<sequence length="131" mass="13784">MPDTVTGDGDDGGLPPPGGPNGGKPPPPPPPPPPPQADSASRRPAQADGTAALVNRMCMVFPPGCVGYRVCRKSEPSFSTVWEGGLHGASRKCTMRGDRRSGSRYPLRVDTRRRGRASWPREKPAGQGGIT</sequence>
<accession>A0A3P3EQ18</accession>
<reference evidence="3 4" key="2">
    <citation type="submission" date="2018-12" db="EMBL/GenBank/DDBJ databases">
        <title>The genome sequences of strain 502.</title>
        <authorList>
            <person name="Gao J."/>
            <person name="Sun J."/>
        </authorList>
    </citation>
    <scope>NUCLEOTIDE SEQUENCE [LARGE SCALE GENOMIC DNA]</scope>
    <source>
        <strain evidence="3 4">502</strain>
    </source>
</reference>
<dbReference type="EMBL" id="RQXU01000006">
    <property type="protein sequence ID" value="RRH88415.1"/>
    <property type="molecule type" value="Genomic_DNA"/>
</dbReference>
<reference evidence="2 5" key="1">
    <citation type="submission" date="2018-11" db="EMBL/GenBank/DDBJ databases">
        <title>The genome of Variovorax sp T529.</title>
        <authorList>
            <person name="Gao J."/>
        </authorList>
    </citation>
    <scope>NUCLEOTIDE SEQUENCE [LARGE SCALE GENOMIC DNA]</scope>
    <source>
        <strain evidence="2 5">T529</strain>
    </source>
</reference>
<feature type="compositionally biased region" description="Basic and acidic residues" evidence="1">
    <location>
        <begin position="95"/>
        <end position="112"/>
    </location>
</feature>
<dbReference type="AlphaFoldDB" id="A0A3P3EQ18"/>
<feature type="region of interest" description="Disordered" evidence="1">
    <location>
        <begin position="1"/>
        <end position="49"/>
    </location>
</feature>
<feature type="region of interest" description="Disordered" evidence="1">
    <location>
        <begin position="93"/>
        <end position="131"/>
    </location>
</feature>
<comment type="caution">
    <text evidence="2">The sequence shown here is derived from an EMBL/GenBank/DDBJ whole genome shotgun (WGS) entry which is preliminary data.</text>
</comment>
<feature type="compositionally biased region" description="Pro residues" evidence="1">
    <location>
        <begin position="14"/>
        <end position="36"/>
    </location>
</feature>
<gene>
    <name evidence="2" type="ORF">EH244_12300</name>
    <name evidence="3" type="ORF">EJO66_09650</name>
</gene>
<dbReference type="EMBL" id="RXFQ01000005">
    <property type="protein sequence ID" value="RSZ38644.1"/>
    <property type="molecule type" value="Genomic_DNA"/>
</dbReference>
<organism evidence="2 5">
    <name type="scientific">Variovorax beijingensis</name>
    <dbReference type="NCBI Taxonomy" id="2496117"/>
    <lineage>
        <taxon>Bacteria</taxon>
        <taxon>Pseudomonadati</taxon>
        <taxon>Pseudomonadota</taxon>
        <taxon>Betaproteobacteria</taxon>
        <taxon>Burkholderiales</taxon>
        <taxon>Comamonadaceae</taxon>
        <taxon>Variovorax</taxon>
    </lineage>
</organism>
<evidence type="ECO:0000256" key="1">
    <source>
        <dbReference type="SAM" id="MobiDB-lite"/>
    </source>
</evidence>
<name>A0A3P3EQ18_9BURK</name>
<evidence type="ECO:0000313" key="5">
    <source>
        <dbReference type="Proteomes" id="UP000271590"/>
    </source>
</evidence>
<evidence type="ECO:0000313" key="3">
    <source>
        <dbReference type="EMBL" id="RSZ38644.1"/>
    </source>
</evidence>
<evidence type="ECO:0000313" key="2">
    <source>
        <dbReference type="EMBL" id="RRH88415.1"/>
    </source>
</evidence>